<evidence type="ECO:0000313" key="6">
    <source>
        <dbReference type="Proteomes" id="UP000635245"/>
    </source>
</evidence>
<evidence type="ECO:0000256" key="3">
    <source>
        <dbReference type="ARBA" id="ARBA00023239"/>
    </source>
</evidence>
<name>A0A934QPA0_9PSEU</name>
<dbReference type="InterPro" id="IPR040442">
    <property type="entry name" value="Pyrv_kinase-like_dom_sf"/>
</dbReference>
<dbReference type="PANTHER" id="PTHR30502:SF0">
    <property type="entry name" value="PHOSPHOENOLPYRUVATE CARBOXYLASE FAMILY PROTEIN"/>
    <property type="match status" value="1"/>
</dbReference>
<gene>
    <name evidence="5" type="ORF">JHE00_06040</name>
</gene>
<reference evidence="5" key="1">
    <citation type="submission" date="2020-12" db="EMBL/GenBank/DDBJ databases">
        <title>Prauserella sp. ASG 168, a novel actinomycete isolated from cave rock.</title>
        <authorList>
            <person name="Suriyachadkun C."/>
        </authorList>
    </citation>
    <scope>NUCLEOTIDE SEQUENCE</scope>
    <source>
        <strain evidence="5">ASG 168</strain>
    </source>
</reference>
<dbReference type="InterPro" id="IPR050251">
    <property type="entry name" value="HpcH-HpaI_aldolase"/>
</dbReference>
<dbReference type="Proteomes" id="UP000635245">
    <property type="component" value="Unassembled WGS sequence"/>
</dbReference>
<dbReference type="EMBL" id="JAENJH010000001">
    <property type="protein sequence ID" value="MBK1783885.1"/>
    <property type="molecule type" value="Genomic_DNA"/>
</dbReference>
<dbReference type="GO" id="GO:0005737">
    <property type="term" value="C:cytoplasm"/>
    <property type="evidence" value="ECO:0007669"/>
    <property type="project" value="TreeGrafter"/>
</dbReference>
<dbReference type="InterPro" id="IPR015813">
    <property type="entry name" value="Pyrv/PenolPyrv_kinase-like_dom"/>
</dbReference>
<evidence type="ECO:0000313" key="5">
    <source>
        <dbReference type="EMBL" id="MBK1783885.1"/>
    </source>
</evidence>
<dbReference type="AlphaFoldDB" id="A0A934QPA0"/>
<feature type="domain" description="HpcH/HpaI aldolase/citrate lyase" evidence="4">
    <location>
        <begin position="17"/>
        <end position="232"/>
    </location>
</feature>
<keyword evidence="6" id="KW-1185">Reference proteome</keyword>
<comment type="similarity">
    <text evidence="1">Belongs to the HpcH/HpaI aldolase family.</text>
</comment>
<keyword evidence="3" id="KW-0456">Lyase</keyword>
<evidence type="ECO:0000256" key="2">
    <source>
        <dbReference type="ARBA" id="ARBA00022723"/>
    </source>
</evidence>
<comment type="caution">
    <text evidence="5">The sequence shown here is derived from an EMBL/GenBank/DDBJ whole genome shotgun (WGS) entry which is preliminary data.</text>
</comment>
<proteinExistence type="inferred from homology"/>
<dbReference type="GO" id="GO:0016832">
    <property type="term" value="F:aldehyde-lyase activity"/>
    <property type="evidence" value="ECO:0007669"/>
    <property type="project" value="TreeGrafter"/>
</dbReference>
<dbReference type="SUPFAM" id="SSF51621">
    <property type="entry name" value="Phosphoenolpyruvate/pyruvate domain"/>
    <property type="match status" value="1"/>
</dbReference>
<evidence type="ECO:0000256" key="1">
    <source>
        <dbReference type="ARBA" id="ARBA00005568"/>
    </source>
</evidence>
<protein>
    <submittedName>
        <fullName evidence="5">2,4-dihydroxyhept-2-ene-1,7-dioic acid aldolase</fullName>
    </submittedName>
</protein>
<dbReference type="InterPro" id="IPR005000">
    <property type="entry name" value="Aldolase/citrate-lyase_domain"/>
</dbReference>
<dbReference type="GO" id="GO:0046872">
    <property type="term" value="F:metal ion binding"/>
    <property type="evidence" value="ECO:0007669"/>
    <property type="project" value="UniProtKB-KW"/>
</dbReference>
<keyword evidence="2" id="KW-0479">Metal-binding</keyword>
<dbReference type="PANTHER" id="PTHR30502">
    <property type="entry name" value="2-KETO-3-DEOXY-L-RHAMNONATE ALDOLASE"/>
    <property type="match status" value="1"/>
</dbReference>
<dbReference type="Gene3D" id="3.20.20.60">
    <property type="entry name" value="Phosphoenolpyruvate-binding domains"/>
    <property type="match status" value="1"/>
</dbReference>
<sequence length="259" mass="26734">MNALHRATATGTGPAWGTWIKLSTVESTEILAGAGFDFAVVDLEHTLLDLGTVLTHLTVGQALGMRMLVRVPDLTPSLIQRVLDAGADGIVAPHVDDAETAARFVGSARFPPRGVRGSGGTSRAGGWGRVPRADYLAATGLPVGQIESVAAVEDVERIARTEGLGALLLGPADLAIDTAATPGSPELADQAARVRRAAREAGVLVGTAVGASAVNRAHAQDYDFVVCGNDATTLATGSAELIATIRELARHPEHEENVT</sequence>
<dbReference type="Pfam" id="PF03328">
    <property type="entry name" value="HpcH_HpaI"/>
    <property type="match status" value="1"/>
</dbReference>
<evidence type="ECO:0000259" key="4">
    <source>
        <dbReference type="Pfam" id="PF03328"/>
    </source>
</evidence>
<accession>A0A934QPA0</accession>
<organism evidence="5 6">
    <name type="scientific">Prauserella cavernicola</name>
    <dbReference type="NCBI Taxonomy" id="2800127"/>
    <lineage>
        <taxon>Bacteria</taxon>
        <taxon>Bacillati</taxon>
        <taxon>Actinomycetota</taxon>
        <taxon>Actinomycetes</taxon>
        <taxon>Pseudonocardiales</taxon>
        <taxon>Pseudonocardiaceae</taxon>
        <taxon>Prauserella</taxon>
    </lineage>
</organism>
<dbReference type="RefSeq" id="WP_200315510.1">
    <property type="nucleotide sequence ID" value="NZ_JAENJH010000001.1"/>
</dbReference>